<name>A0A175YKD9_DAUCS</name>
<keyword evidence="1" id="KW-0479">Metal-binding</keyword>
<dbReference type="AlphaFoldDB" id="A0A175YKD9"/>
<keyword evidence="5" id="KW-0812">Transmembrane</keyword>
<comment type="caution">
    <text evidence="7">The sequence shown here is derived from an EMBL/GenBank/DDBJ whole genome shotgun (WGS) entry which is preliminary data.</text>
</comment>
<dbReference type="InterPro" id="IPR010666">
    <property type="entry name" value="Znf_GRF"/>
</dbReference>
<evidence type="ECO:0000256" key="4">
    <source>
        <dbReference type="PROSITE-ProRule" id="PRU01343"/>
    </source>
</evidence>
<keyword evidence="5" id="KW-1133">Transmembrane helix</keyword>
<evidence type="ECO:0000256" key="2">
    <source>
        <dbReference type="ARBA" id="ARBA00022771"/>
    </source>
</evidence>
<keyword evidence="3" id="KW-0862">Zinc</keyword>
<dbReference type="PROSITE" id="PS51999">
    <property type="entry name" value="ZF_GRF"/>
    <property type="match status" value="1"/>
</dbReference>
<dbReference type="GO" id="GO:0008270">
    <property type="term" value="F:zinc ion binding"/>
    <property type="evidence" value="ECO:0007669"/>
    <property type="project" value="UniProtKB-KW"/>
</dbReference>
<evidence type="ECO:0000256" key="5">
    <source>
        <dbReference type="SAM" id="Phobius"/>
    </source>
</evidence>
<protein>
    <recommendedName>
        <fullName evidence="6">GRF-type domain-containing protein</fullName>
    </recommendedName>
</protein>
<proteinExistence type="predicted"/>
<dbReference type="STRING" id="79200.A0A175YKD9"/>
<evidence type="ECO:0000256" key="1">
    <source>
        <dbReference type="ARBA" id="ARBA00022723"/>
    </source>
</evidence>
<keyword evidence="5" id="KW-0472">Membrane</keyword>
<sequence length="116" mass="13132">MAVKCGCGALAEQHTAWTTANAGRRFVACPYRRCRFFSWVDPPLCDRARVIIPGLVRRINALEAETQYFETLKGTLYEERYADVEKRKNGGCSSVLLLLIVTWVFIVLNYVLGGKE</sequence>
<feature type="domain" description="GRF-type" evidence="6">
    <location>
        <begin position="5"/>
        <end position="43"/>
    </location>
</feature>
<dbReference type="EMBL" id="LNRQ01000008">
    <property type="protein sequence ID" value="KZM83827.1"/>
    <property type="molecule type" value="Genomic_DNA"/>
</dbReference>
<dbReference type="Gramene" id="KZM83827">
    <property type="protein sequence ID" value="KZM83827"/>
    <property type="gene ID" value="DCAR_028751"/>
</dbReference>
<dbReference type="Pfam" id="PF06839">
    <property type="entry name" value="Zn_ribbon_GRF"/>
    <property type="match status" value="1"/>
</dbReference>
<gene>
    <name evidence="7" type="ORF">DCAR_028751</name>
</gene>
<keyword evidence="2 4" id="KW-0863">Zinc-finger</keyword>
<accession>A0A175YKD9</accession>
<organism evidence="7">
    <name type="scientific">Daucus carota subsp. sativus</name>
    <name type="common">Carrot</name>
    <dbReference type="NCBI Taxonomy" id="79200"/>
    <lineage>
        <taxon>Eukaryota</taxon>
        <taxon>Viridiplantae</taxon>
        <taxon>Streptophyta</taxon>
        <taxon>Embryophyta</taxon>
        <taxon>Tracheophyta</taxon>
        <taxon>Spermatophyta</taxon>
        <taxon>Magnoliopsida</taxon>
        <taxon>eudicotyledons</taxon>
        <taxon>Gunneridae</taxon>
        <taxon>Pentapetalae</taxon>
        <taxon>asterids</taxon>
        <taxon>campanulids</taxon>
        <taxon>Apiales</taxon>
        <taxon>Apiaceae</taxon>
        <taxon>Apioideae</taxon>
        <taxon>Scandiceae</taxon>
        <taxon>Daucinae</taxon>
        <taxon>Daucus</taxon>
        <taxon>Daucus sect. Daucus</taxon>
    </lineage>
</organism>
<evidence type="ECO:0000256" key="3">
    <source>
        <dbReference type="ARBA" id="ARBA00022833"/>
    </source>
</evidence>
<evidence type="ECO:0000313" key="7">
    <source>
        <dbReference type="EMBL" id="KZM83827.1"/>
    </source>
</evidence>
<reference evidence="7" key="1">
    <citation type="journal article" date="2016" name="Nat. Genet.">
        <title>A high-quality carrot genome assembly provides new insights into carotenoid accumulation and asterid genome evolution.</title>
        <authorList>
            <person name="Iorizzo M."/>
            <person name="Ellison S."/>
            <person name="Senalik D."/>
            <person name="Zeng P."/>
            <person name="Satapoomin P."/>
            <person name="Huang J."/>
            <person name="Bowman M."/>
            <person name="Iovene M."/>
            <person name="Sanseverino W."/>
            <person name="Cavagnaro P."/>
            <person name="Yildiz M."/>
            <person name="Macko-Podgorni A."/>
            <person name="Moranska E."/>
            <person name="Grzebelus E."/>
            <person name="Grzebelus D."/>
            <person name="Ashrafi H."/>
            <person name="Zheng Z."/>
            <person name="Cheng S."/>
            <person name="Spooner D."/>
            <person name="Van Deynze A."/>
            <person name="Simon P."/>
        </authorList>
    </citation>
    <scope>NUCLEOTIDE SEQUENCE [LARGE SCALE GENOMIC DNA]</scope>
    <source>
        <tissue evidence="7">Leaf</tissue>
    </source>
</reference>
<evidence type="ECO:0000259" key="6">
    <source>
        <dbReference type="PROSITE" id="PS51999"/>
    </source>
</evidence>
<feature type="transmembrane region" description="Helical" evidence="5">
    <location>
        <begin position="95"/>
        <end position="112"/>
    </location>
</feature>
<dbReference type="PANTHER" id="PTHR33248">
    <property type="entry name" value="ZINC ION-BINDING PROTEIN"/>
    <property type="match status" value="1"/>
</dbReference>